<dbReference type="AlphaFoldDB" id="D6YX08"/>
<dbReference type="HOGENOM" id="CLU_2182896_0_0_0"/>
<dbReference type="eggNOG" id="ENOG502ZR1M">
    <property type="taxonomic scope" value="Bacteria"/>
</dbReference>
<protein>
    <submittedName>
        <fullName evidence="1">Uncharacterized protein</fullName>
    </submittedName>
</protein>
<name>D6YX08_WADCW</name>
<dbReference type="KEGG" id="wch:wcw_p0003"/>
<evidence type="ECO:0000313" key="2">
    <source>
        <dbReference type="Proteomes" id="UP000001505"/>
    </source>
</evidence>
<dbReference type="RefSeq" id="WP_013183007.1">
    <property type="nucleotide sequence ID" value="NC_014226.1"/>
</dbReference>
<geneLocation type="plasmid" evidence="1 2">
    <name>pWc</name>
</geneLocation>
<keyword evidence="2" id="KW-1185">Reference proteome</keyword>
<dbReference type="Proteomes" id="UP000001505">
    <property type="component" value="Plasmid pWc"/>
</dbReference>
<keyword evidence="1" id="KW-0614">Plasmid</keyword>
<accession>D6YX08</accession>
<sequence>MGKIKTSSKHQTYLENLSKVDLDRVSGLHKAEPLKDLTDDRQISMAVFECLLNNDPEGAMEVIEIYLEAMNKAKMRRKTKLPKSTMYSALKHRNPTIKTLAKIMYSSTH</sequence>
<dbReference type="EMBL" id="CP001929">
    <property type="protein sequence ID" value="ADI39314.1"/>
    <property type="molecule type" value="Genomic_DNA"/>
</dbReference>
<evidence type="ECO:0000313" key="1">
    <source>
        <dbReference type="EMBL" id="ADI39314.1"/>
    </source>
</evidence>
<organism evidence="1 2">
    <name type="scientific">Waddlia chondrophila (strain ATCC VR-1470 / WSU 86-1044)</name>
    <dbReference type="NCBI Taxonomy" id="716544"/>
    <lineage>
        <taxon>Bacteria</taxon>
        <taxon>Pseudomonadati</taxon>
        <taxon>Chlamydiota</taxon>
        <taxon>Chlamydiia</taxon>
        <taxon>Parachlamydiales</taxon>
        <taxon>Waddliaceae</taxon>
        <taxon>Waddlia</taxon>
    </lineage>
</organism>
<reference evidence="1 2" key="1">
    <citation type="journal article" date="2010" name="PLoS ONE">
        <title>The Waddlia genome: a window into chlamydial biology.</title>
        <authorList>
            <person name="Bertelli C."/>
            <person name="Collyn F."/>
            <person name="Croxatto A."/>
            <person name="Ruckert C."/>
            <person name="Polkinghorne A."/>
            <person name="Kebbi-Beghdadi C."/>
            <person name="Goesmann A."/>
            <person name="Vaughan L."/>
            <person name="Greub G."/>
        </authorList>
    </citation>
    <scope>NUCLEOTIDE SEQUENCE [LARGE SCALE GENOMIC DNA]</scope>
    <source>
        <strain evidence="2">ATCC VR-1470 / WSU 86-1044</strain>
        <plasmid evidence="2">Plasmid pWc</plasmid>
    </source>
</reference>
<gene>
    <name evidence="1" type="ordered locus">wcw_p0003</name>
</gene>
<proteinExistence type="predicted"/>